<proteinExistence type="predicted"/>
<evidence type="ECO:0000259" key="6">
    <source>
        <dbReference type="Pfam" id="PF01957"/>
    </source>
</evidence>
<dbReference type="Gene3D" id="2.40.50.140">
    <property type="entry name" value="Nucleic acid-binding proteins"/>
    <property type="match status" value="1"/>
</dbReference>
<comment type="subcellular location">
    <subcellularLocation>
        <location evidence="1">Membrane</location>
        <topology evidence="1">Multi-pass membrane protein</topology>
    </subcellularLocation>
</comment>
<dbReference type="GO" id="GO:0005886">
    <property type="term" value="C:plasma membrane"/>
    <property type="evidence" value="ECO:0007669"/>
    <property type="project" value="TreeGrafter"/>
</dbReference>
<dbReference type="Pfam" id="PF01957">
    <property type="entry name" value="NfeD"/>
    <property type="match status" value="1"/>
</dbReference>
<dbReference type="EMBL" id="QRCT01000014">
    <property type="protein sequence ID" value="RDU24194.1"/>
    <property type="molecule type" value="Genomic_DNA"/>
</dbReference>
<evidence type="ECO:0000256" key="3">
    <source>
        <dbReference type="ARBA" id="ARBA00022989"/>
    </source>
</evidence>
<evidence type="ECO:0000256" key="2">
    <source>
        <dbReference type="ARBA" id="ARBA00022692"/>
    </source>
</evidence>
<evidence type="ECO:0000256" key="4">
    <source>
        <dbReference type="ARBA" id="ARBA00023136"/>
    </source>
</evidence>
<evidence type="ECO:0000256" key="5">
    <source>
        <dbReference type="SAM" id="Phobius"/>
    </source>
</evidence>
<name>A0A371AX86_9FIRM</name>
<reference evidence="7 8" key="1">
    <citation type="submission" date="2018-07" db="EMBL/GenBank/DDBJ databases">
        <title>Anaerosacharophilus polymeroproducens gen. nov. sp. nov., an anaerobic bacterium isolated from salt field.</title>
        <authorList>
            <person name="Kim W."/>
            <person name="Yang S.-H."/>
            <person name="Oh J."/>
            <person name="Lee J.-H."/>
            <person name="Kwon K.K."/>
        </authorList>
    </citation>
    <scope>NUCLEOTIDE SEQUENCE [LARGE SCALE GENOMIC DNA]</scope>
    <source>
        <strain evidence="7 8">MCWD5</strain>
    </source>
</reference>
<dbReference type="PANTHER" id="PTHR33507">
    <property type="entry name" value="INNER MEMBRANE PROTEIN YBBJ"/>
    <property type="match status" value="1"/>
</dbReference>
<dbReference type="InterPro" id="IPR012340">
    <property type="entry name" value="NA-bd_OB-fold"/>
</dbReference>
<dbReference type="Proteomes" id="UP000255036">
    <property type="component" value="Unassembled WGS sequence"/>
</dbReference>
<dbReference type="SUPFAM" id="SSF141322">
    <property type="entry name" value="NfeD domain-like"/>
    <property type="match status" value="1"/>
</dbReference>
<dbReference type="InterPro" id="IPR002810">
    <property type="entry name" value="NfeD-like_C"/>
</dbReference>
<gene>
    <name evidence="7" type="ORF">DWV06_05715</name>
</gene>
<accession>A0A371AX86</accession>
<sequence>MTPIYWLVFFIIFVVIEIISLGLTTIWFAGGALVGFVAALLGATLPVQIILFFAVSILLLFVTRPIAVRYLKSKKVNTNIDSLVGQTAIVTQTINNLQAQGTVSLNGQEWTARSQEDSKIIEEGKKVTIIQISGVKLIVKVRED</sequence>
<keyword evidence="8" id="KW-1185">Reference proteome</keyword>
<dbReference type="AlphaFoldDB" id="A0A371AX86"/>
<keyword evidence="2 5" id="KW-0812">Transmembrane</keyword>
<dbReference type="PANTHER" id="PTHR33507:SF3">
    <property type="entry name" value="INNER MEMBRANE PROTEIN YBBJ"/>
    <property type="match status" value="1"/>
</dbReference>
<dbReference type="RefSeq" id="WP_115481218.1">
    <property type="nucleotide sequence ID" value="NZ_QRCT01000014.1"/>
</dbReference>
<keyword evidence="4 5" id="KW-0472">Membrane</keyword>
<comment type="caution">
    <text evidence="7">The sequence shown here is derived from an EMBL/GenBank/DDBJ whole genome shotgun (WGS) entry which is preliminary data.</text>
</comment>
<dbReference type="InterPro" id="IPR052165">
    <property type="entry name" value="Membrane_assoc_protease"/>
</dbReference>
<evidence type="ECO:0000256" key="1">
    <source>
        <dbReference type="ARBA" id="ARBA00004141"/>
    </source>
</evidence>
<organism evidence="7 8">
    <name type="scientific">Anaerosacchariphilus polymeriproducens</name>
    <dbReference type="NCBI Taxonomy" id="1812858"/>
    <lineage>
        <taxon>Bacteria</taxon>
        <taxon>Bacillati</taxon>
        <taxon>Bacillota</taxon>
        <taxon>Clostridia</taxon>
        <taxon>Lachnospirales</taxon>
        <taxon>Lachnospiraceae</taxon>
        <taxon>Anaerosacchariphilus</taxon>
    </lineage>
</organism>
<protein>
    <submittedName>
        <fullName evidence="7">NfeD family protein</fullName>
    </submittedName>
</protein>
<feature type="transmembrane region" description="Helical" evidence="5">
    <location>
        <begin position="36"/>
        <end position="62"/>
    </location>
</feature>
<feature type="transmembrane region" description="Helical" evidence="5">
    <location>
        <begin position="7"/>
        <end position="30"/>
    </location>
</feature>
<evidence type="ECO:0000313" key="7">
    <source>
        <dbReference type="EMBL" id="RDU24194.1"/>
    </source>
</evidence>
<dbReference type="OrthoDB" id="5054at2"/>
<feature type="domain" description="NfeD-like C-terminal" evidence="6">
    <location>
        <begin position="81"/>
        <end position="140"/>
    </location>
</feature>
<keyword evidence="3 5" id="KW-1133">Transmembrane helix</keyword>
<evidence type="ECO:0000313" key="8">
    <source>
        <dbReference type="Proteomes" id="UP000255036"/>
    </source>
</evidence>